<evidence type="ECO:0000256" key="1">
    <source>
        <dbReference type="ARBA" id="ARBA00001946"/>
    </source>
</evidence>
<dbReference type="InterPro" id="IPR002646">
    <property type="entry name" value="PolA_pol_head_dom"/>
</dbReference>
<evidence type="ECO:0000256" key="4">
    <source>
        <dbReference type="ARBA" id="ARBA00022695"/>
    </source>
</evidence>
<dbReference type="PANTHER" id="PTHR46173">
    <property type="entry name" value="CCA TRNA NUCLEOTIDYLTRANSFERASE 1, MITOCHONDRIAL"/>
    <property type="match status" value="1"/>
</dbReference>
<dbReference type="STRING" id="1617427.UZ20_WS6002000433"/>
<evidence type="ECO:0000256" key="9">
    <source>
        <dbReference type="RuleBase" id="RU003953"/>
    </source>
</evidence>
<keyword evidence="5" id="KW-0479">Metal-binding</keyword>
<dbReference type="InterPro" id="IPR006675">
    <property type="entry name" value="HDIG_dom"/>
</dbReference>
<evidence type="ECO:0000256" key="2">
    <source>
        <dbReference type="ARBA" id="ARBA00022679"/>
    </source>
</evidence>
<dbReference type="Pfam" id="PF01743">
    <property type="entry name" value="PolyA_pol"/>
    <property type="match status" value="1"/>
</dbReference>
<gene>
    <name evidence="11" type="primary">cca</name>
    <name evidence="11" type="ORF">UZ20_WS6002000433</name>
</gene>
<dbReference type="Gene3D" id="3.30.460.10">
    <property type="entry name" value="Beta Polymerase, domain 2"/>
    <property type="match status" value="1"/>
</dbReference>
<keyword evidence="7" id="KW-0460">Magnesium</keyword>
<dbReference type="CDD" id="cd05398">
    <property type="entry name" value="NT_ClassII-CCAase"/>
    <property type="match status" value="1"/>
</dbReference>
<dbReference type="InterPro" id="IPR003607">
    <property type="entry name" value="HD/PDEase_dom"/>
</dbReference>
<dbReference type="GO" id="GO:0046872">
    <property type="term" value="F:metal ion binding"/>
    <property type="evidence" value="ECO:0007669"/>
    <property type="project" value="UniProtKB-KW"/>
</dbReference>
<dbReference type="InterPro" id="IPR032828">
    <property type="entry name" value="PolyA_RNA-bd"/>
</dbReference>
<dbReference type="Gene3D" id="1.10.3090.10">
    <property type="entry name" value="cca-adding enzyme, domain 2"/>
    <property type="match status" value="1"/>
</dbReference>
<protein>
    <submittedName>
        <fullName evidence="11">CCA-adding enzyme</fullName>
        <ecNumber evidence="11">2.7.7.72</ecNumber>
    </submittedName>
</protein>
<proteinExistence type="inferred from homology"/>
<keyword evidence="6" id="KW-0547">Nucleotide-binding</keyword>
<comment type="similarity">
    <text evidence="9">Belongs to the tRNA nucleotidyltransferase/poly(A) polymerase family.</text>
</comment>
<keyword evidence="8 9" id="KW-0694">RNA-binding</keyword>
<dbReference type="PATRIC" id="fig|1617427.3.peg.454"/>
<dbReference type="Pfam" id="PF12627">
    <property type="entry name" value="PolyA_pol_RNAbd"/>
    <property type="match status" value="1"/>
</dbReference>
<dbReference type="SUPFAM" id="SSF81301">
    <property type="entry name" value="Nucleotidyltransferase"/>
    <property type="match status" value="1"/>
</dbReference>
<dbReference type="AlphaFoldDB" id="A0A136KJP2"/>
<keyword evidence="3" id="KW-0819">tRNA processing</keyword>
<feature type="domain" description="HD/PDEase" evidence="10">
    <location>
        <begin position="263"/>
        <end position="346"/>
    </location>
</feature>
<dbReference type="InterPro" id="IPR032810">
    <property type="entry name" value="CCA-adding_enz_C"/>
</dbReference>
<dbReference type="GO" id="GO:0008033">
    <property type="term" value="P:tRNA processing"/>
    <property type="evidence" value="ECO:0007669"/>
    <property type="project" value="UniProtKB-KW"/>
</dbReference>
<evidence type="ECO:0000313" key="12">
    <source>
        <dbReference type="Proteomes" id="UP000070449"/>
    </source>
</evidence>
<evidence type="ECO:0000259" key="10">
    <source>
        <dbReference type="SMART" id="SM00471"/>
    </source>
</evidence>
<dbReference type="GO" id="GO:0000049">
    <property type="term" value="F:tRNA binding"/>
    <property type="evidence" value="ECO:0007669"/>
    <property type="project" value="TreeGrafter"/>
</dbReference>
<sequence length="482" mass="54427">MINHSQLRNQIPEYVFRVADILIDAGYEAHLVGGAVRDLLLSRSPKDFDLATNAKPEDVQKLFVKAITTNAAFGTVLIVIEDENGERKDVEVTTYRKEENYIGGRWPSHVEFSSAIEEDLARRDFTINAIAINFADFSDPGVSIEEIIVDPYKGVNDLLNKTIRAVRDPLERFGEDGLRAFKACRLASELDFEIEIDTFNAIQETLHVAKRISMERVREELNKLLMFSPKPSKGIELLRMSGLLELFIPELLELIGLVQPKWHADDVYTHSLKTLDLAEDSIKLAALLHDIGKSRTKSEDETGIHFFGHDVEGSKMATEILSRLRYSSKVVKRVASLVRWHMFYYPSAEYRKSESQDAAYEGGWSDAAVRRFIKNVGDELIDDLFKLRIADATANPHSQFDPNEITALQARIAEIRRQELAIKLSDLAINGRDLIGLGITSGPMIGKILNDLLEIVVEEPLSNKKEELLRIATDMYRDAQGE</sequence>
<dbReference type="GO" id="GO:0000166">
    <property type="term" value="F:nucleotide binding"/>
    <property type="evidence" value="ECO:0007669"/>
    <property type="project" value="UniProtKB-KW"/>
</dbReference>
<dbReference type="EC" id="2.7.7.72" evidence="11"/>
<dbReference type="PANTHER" id="PTHR46173:SF1">
    <property type="entry name" value="CCA TRNA NUCLEOTIDYLTRANSFERASE 1, MITOCHONDRIAL"/>
    <property type="match status" value="1"/>
</dbReference>
<dbReference type="SMART" id="SM00471">
    <property type="entry name" value="HDc"/>
    <property type="match status" value="1"/>
</dbReference>
<dbReference type="SUPFAM" id="SSF81891">
    <property type="entry name" value="Poly A polymerase C-terminal region-like"/>
    <property type="match status" value="1"/>
</dbReference>
<reference evidence="11 12" key="1">
    <citation type="submission" date="2015-02" db="EMBL/GenBank/DDBJ databases">
        <title>Improved understanding of the partial-nitritation anammox process through 23 genomes representing the majority of the microbial community.</title>
        <authorList>
            <person name="Speth D.R."/>
            <person name="In T Zandt M."/>
            <person name="Guerrero Cruz S."/>
            <person name="Jetten M.S."/>
            <person name="Dutilh B.E."/>
        </authorList>
    </citation>
    <scope>NUCLEOTIDE SEQUENCE [LARGE SCALE GENOMIC DNA]</scope>
    <source>
        <strain evidence="11">OLB21</strain>
    </source>
</reference>
<dbReference type="CDD" id="cd00077">
    <property type="entry name" value="HDc"/>
    <property type="match status" value="1"/>
</dbReference>
<keyword evidence="2 9" id="KW-0808">Transferase</keyword>
<dbReference type="NCBIfam" id="TIGR00277">
    <property type="entry name" value="HDIG"/>
    <property type="match status" value="1"/>
</dbReference>
<evidence type="ECO:0000256" key="6">
    <source>
        <dbReference type="ARBA" id="ARBA00022741"/>
    </source>
</evidence>
<name>A0A136KJP2_9BACT</name>
<dbReference type="Proteomes" id="UP000070449">
    <property type="component" value="Unassembled WGS sequence"/>
</dbReference>
<evidence type="ECO:0000256" key="8">
    <source>
        <dbReference type="ARBA" id="ARBA00022884"/>
    </source>
</evidence>
<organism evidence="11 12">
    <name type="scientific">candidate division WS6 bacterium OLB21</name>
    <dbReference type="NCBI Taxonomy" id="1617427"/>
    <lineage>
        <taxon>Bacteria</taxon>
        <taxon>Candidatus Dojkabacteria</taxon>
    </lineage>
</organism>
<dbReference type="GO" id="GO:0004810">
    <property type="term" value="F:CCA tRNA nucleotidyltransferase activity"/>
    <property type="evidence" value="ECO:0007669"/>
    <property type="project" value="UniProtKB-EC"/>
</dbReference>
<evidence type="ECO:0000256" key="7">
    <source>
        <dbReference type="ARBA" id="ARBA00022842"/>
    </source>
</evidence>
<dbReference type="InterPro" id="IPR006674">
    <property type="entry name" value="HD_domain"/>
</dbReference>
<comment type="cofactor">
    <cofactor evidence="1">
        <name>Mg(2+)</name>
        <dbReference type="ChEBI" id="CHEBI:18420"/>
    </cofactor>
</comment>
<dbReference type="InterPro" id="IPR043519">
    <property type="entry name" value="NT_sf"/>
</dbReference>
<evidence type="ECO:0000256" key="3">
    <source>
        <dbReference type="ARBA" id="ARBA00022694"/>
    </source>
</evidence>
<evidence type="ECO:0000256" key="5">
    <source>
        <dbReference type="ARBA" id="ARBA00022723"/>
    </source>
</evidence>
<dbReference type="Gene3D" id="1.10.246.80">
    <property type="match status" value="1"/>
</dbReference>
<dbReference type="Pfam" id="PF13735">
    <property type="entry name" value="tRNA_NucTran2_2"/>
    <property type="match status" value="1"/>
</dbReference>
<accession>A0A136KJP2</accession>
<dbReference type="EMBL" id="JYPD01000014">
    <property type="protein sequence ID" value="KXK09629.1"/>
    <property type="molecule type" value="Genomic_DNA"/>
</dbReference>
<dbReference type="InterPro" id="IPR050264">
    <property type="entry name" value="Bact_CCA-adding_enz_type3_sf"/>
</dbReference>
<evidence type="ECO:0000313" key="11">
    <source>
        <dbReference type="EMBL" id="KXK09629.1"/>
    </source>
</evidence>
<keyword evidence="4 11" id="KW-0548">Nucleotidyltransferase</keyword>
<dbReference type="Pfam" id="PF01966">
    <property type="entry name" value="HD"/>
    <property type="match status" value="1"/>
</dbReference>
<comment type="caution">
    <text evidence="11">The sequence shown here is derived from an EMBL/GenBank/DDBJ whole genome shotgun (WGS) entry which is preliminary data.</text>
</comment>